<dbReference type="Gene3D" id="1.20.1000.10">
    <property type="entry name" value="Guanylate-binding protein, C-terminal domain"/>
    <property type="match status" value="1"/>
</dbReference>
<dbReference type="PROSITE" id="PS50195">
    <property type="entry name" value="PX"/>
    <property type="match status" value="1"/>
</dbReference>
<dbReference type="SUPFAM" id="SSF52540">
    <property type="entry name" value="P-loop containing nucleoside triphosphate hydrolases"/>
    <property type="match status" value="1"/>
</dbReference>
<dbReference type="CDD" id="cd06093">
    <property type="entry name" value="PX_domain"/>
    <property type="match status" value="1"/>
</dbReference>
<dbReference type="SUPFAM" id="SSF48340">
    <property type="entry name" value="Interferon-induced guanylate-binding protein 1 (GBP1), C-terminal domain"/>
    <property type="match status" value="1"/>
</dbReference>
<dbReference type="GO" id="GO:0005525">
    <property type="term" value="F:GTP binding"/>
    <property type="evidence" value="ECO:0007669"/>
    <property type="project" value="UniProtKB-KW"/>
</dbReference>
<dbReference type="GO" id="GO:0003924">
    <property type="term" value="F:GTPase activity"/>
    <property type="evidence" value="ECO:0007669"/>
    <property type="project" value="InterPro"/>
</dbReference>
<keyword evidence="1" id="KW-0547">Nucleotide-binding</keyword>
<dbReference type="SMART" id="SM00312">
    <property type="entry name" value="PX"/>
    <property type="match status" value="1"/>
</dbReference>
<sequence>MNSKAIPLIIYEREGFRVTPESLEFLRNLEGKVGVIAVVGKYRTGKSFLLNRVILDNRDGQGFGVGPTINACTKGLWVWSEPVEIENSEGERMKVLVIDSEGLGAFDEDANHDTRIFLLALLLSSYFVYNSVGTIDENALQNLSLIVNLSKQLQIRSSQGPTNPDEIANYFPSFLWVLRDFALRLVDGEGNPISARKYLENALVLQKGVSDNIEAKNRIRRLLSTFFKDRDCFSLVRPTEREDVLQKLDNAPEEVFRPEFLSQAEELKKKIFTKVKPKTLNGQMLTGEMLGQLAIAYTEAINKGGVPNIEGAWTSVCQAECQKGVDDCMREFEQEMREISKRLPLKEEEIYQLQAEIGNKLVKKFKEKALGDSVTNFKQQLKLKLKERALVYKEKNERLSQERAQKELEAWGVTLQNQLKNKEITNFAVLKTTIESFSKTFRADSITKSMEIKLLEYLIQLYTESADYILASSLTEIQNECRRLYQQLEFSQDQVNRRKAEFEAEKDQLKRRLEEYERELCTLKASQATSAARMEDLIREKKRIEESYEERIQYLKENTSEKIEDLKSKYQDASEKLNSLQNSSQKQIADLQRDNALLRQELEFIKNEEIEYKRRRNEAESEAKELRNKLRNAQSEKTDRSEKTENNEPKIIYETNKYLSFAFEKLELRCQQLEEKVERLKKCKKLIKNCSALQCKICGKYLNSNVFSAHVIACLRDGPASIDGKLMIEVPQTTIRDEGGKPYTEYVISFSNKAKSWNVSRKYKMFCNLHSSLQQQFPHLNLPEFGAVFSQNSSSITSRKPTILEERKKGFQIYLTELSNMPIIKECTTFRKFIGLDFDPIPSQRYPNQDTTPPRGYKSRGKSVYDMVTTSRMFSDSSSPVLSPITNTYDIDH</sequence>
<reference evidence="9" key="1">
    <citation type="submission" date="2021-09" db="EMBL/GenBank/DDBJ databases">
        <authorList>
            <consortium name="AG Swart"/>
            <person name="Singh M."/>
            <person name="Singh A."/>
            <person name="Seah K."/>
            <person name="Emmerich C."/>
        </authorList>
    </citation>
    <scope>NUCLEOTIDE SEQUENCE</scope>
    <source>
        <strain evidence="9">ATCC30299</strain>
    </source>
</reference>
<dbReference type="SUPFAM" id="SSF64268">
    <property type="entry name" value="PX domain"/>
    <property type="match status" value="1"/>
</dbReference>
<keyword evidence="10" id="KW-1185">Reference proteome</keyword>
<accession>A0AAU9JRI0</accession>
<keyword evidence="3" id="KW-0342">GTP-binding</keyword>
<name>A0AAU9JRI0_9CILI</name>
<dbReference type="InterPro" id="IPR036871">
    <property type="entry name" value="PX_dom_sf"/>
</dbReference>
<dbReference type="InterPro" id="IPR027417">
    <property type="entry name" value="P-loop_NTPase"/>
</dbReference>
<dbReference type="InterPro" id="IPR036543">
    <property type="entry name" value="Guanylate-bd_C_sf"/>
</dbReference>
<dbReference type="FunFam" id="3.40.50.300:FF:001470">
    <property type="entry name" value="Interferon-induced guanylate-binding protein 1"/>
    <property type="match status" value="1"/>
</dbReference>
<evidence type="ECO:0000313" key="10">
    <source>
        <dbReference type="Proteomes" id="UP001162131"/>
    </source>
</evidence>
<dbReference type="EMBL" id="CAJZBQ010000047">
    <property type="protein sequence ID" value="CAG9329474.1"/>
    <property type="molecule type" value="Genomic_DNA"/>
</dbReference>
<keyword evidence="2" id="KW-0378">Hydrolase</keyword>
<dbReference type="Gene3D" id="3.30.1520.10">
    <property type="entry name" value="Phox-like domain"/>
    <property type="match status" value="1"/>
</dbReference>
<evidence type="ECO:0008006" key="11">
    <source>
        <dbReference type="Google" id="ProtNLM"/>
    </source>
</evidence>
<dbReference type="GO" id="GO:0035091">
    <property type="term" value="F:phosphatidylinositol binding"/>
    <property type="evidence" value="ECO:0007669"/>
    <property type="project" value="InterPro"/>
</dbReference>
<dbReference type="Proteomes" id="UP001162131">
    <property type="component" value="Unassembled WGS sequence"/>
</dbReference>
<evidence type="ECO:0000256" key="1">
    <source>
        <dbReference type="ARBA" id="ARBA00022741"/>
    </source>
</evidence>
<dbReference type="Pfam" id="PF02841">
    <property type="entry name" value="GBP_C"/>
    <property type="match status" value="1"/>
</dbReference>
<feature type="region of interest" description="Disordered" evidence="6">
    <location>
        <begin position="616"/>
        <end position="648"/>
    </location>
</feature>
<dbReference type="PROSITE" id="PS51715">
    <property type="entry name" value="G_GB1_RHD3"/>
    <property type="match status" value="1"/>
</dbReference>
<comment type="caution">
    <text evidence="9">The sequence shown here is derived from an EMBL/GenBank/DDBJ whole genome shotgun (WGS) entry which is preliminary data.</text>
</comment>
<evidence type="ECO:0000256" key="6">
    <source>
        <dbReference type="SAM" id="MobiDB-lite"/>
    </source>
</evidence>
<evidence type="ECO:0000256" key="3">
    <source>
        <dbReference type="ARBA" id="ARBA00023134"/>
    </source>
</evidence>
<dbReference type="InterPro" id="IPR003191">
    <property type="entry name" value="Guanylate-bd/ATL_C"/>
</dbReference>
<evidence type="ECO:0000313" key="9">
    <source>
        <dbReference type="EMBL" id="CAG9329474.1"/>
    </source>
</evidence>
<evidence type="ECO:0000256" key="5">
    <source>
        <dbReference type="SAM" id="Coils"/>
    </source>
</evidence>
<feature type="domain" description="GB1/RHD3-type G" evidence="8">
    <location>
        <begin position="30"/>
        <end position="276"/>
    </location>
</feature>
<evidence type="ECO:0000256" key="2">
    <source>
        <dbReference type="ARBA" id="ARBA00022801"/>
    </source>
</evidence>
<keyword evidence="5" id="KW-0175">Coiled coil</keyword>
<evidence type="ECO:0000259" key="7">
    <source>
        <dbReference type="PROSITE" id="PS50195"/>
    </source>
</evidence>
<feature type="domain" description="PX" evidence="7">
    <location>
        <begin position="724"/>
        <end position="840"/>
    </location>
</feature>
<protein>
    <recommendedName>
        <fullName evidence="11">GB1/RHD3-type G domain-containing protein</fullName>
    </recommendedName>
</protein>
<dbReference type="InterPro" id="IPR001683">
    <property type="entry name" value="PX_dom"/>
</dbReference>
<feature type="coiled-coil region" evidence="5">
    <location>
        <begin position="382"/>
        <end position="409"/>
    </location>
</feature>
<gene>
    <name evidence="9" type="ORF">BSTOLATCC_MIC48294</name>
</gene>
<evidence type="ECO:0000259" key="8">
    <source>
        <dbReference type="PROSITE" id="PS51715"/>
    </source>
</evidence>
<comment type="similarity">
    <text evidence="4">Belongs to the TRAFAC class dynamin-like GTPase superfamily. GB1/RHD3 GTPase family.</text>
</comment>
<dbReference type="InterPro" id="IPR030386">
    <property type="entry name" value="G_GB1_RHD3_dom"/>
</dbReference>
<dbReference type="Pfam" id="PF02263">
    <property type="entry name" value="GBP"/>
    <property type="match status" value="1"/>
</dbReference>
<proteinExistence type="inferred from homology"/>
<dbReference type="Pfam" id="PF00787">
    <property type="entry name" value="PX"/>
    <property type="match status" value="1"/>
</dbReference>
<dbReference type="AlphaFoldDB" id="A0AAU9JRI0"/>
<dbReference type="Gene3D" id="3.40.50.300">
    <property type="entry name" value="P-loop containing nucleotide triphosphate hydrolases"/>
    <property type="match status" value="1"/>
</dbReference>
<dbReference type="InterPro" id="IPR015894">
    <property type="entry name" value="Guanylate-bd_N"/>
</dbReference>
<dbReference type="CDD" id="cd01851">
    <property type="entry name" value="GBP"/>
    <property type="match status" value="1"/>
</dbReference>
<organism evidence="9 10">
    <name type="scientific">Blepharisma stoltei</name>
    <dbReference type="NCBI Taxonomy" id="1481888"/>
    <lineage>
        <taxon>Eukaryota</taxon>
        <taxon>Sar</taxon>
        <taxon>Alveolata</taxon>
        <taxon>Ciliophora</taxon>
        <taxon>Postciliodesmatophora</taxon>
        <taxon>Heterotrichea</taxon>
        <taxon>Heterotrichida</taxon>
        <taxon>Blepharismidae</taxon>
        <taxon>Blepharisma</taxon>
    </lineage>
</organism>
<dbReference type="PANTHER" id="PTHR10751">
    <property type="entry name" value="GUANYLATE BINDING PROTEIN"/>
    <property type="match status" value="1"/>
</dbReference>
<evidence type="ECO:0000256" key="4">
    <source>
        <dbReference type="PROSITE-ProRule" id="PRU01052"/>
    </source>
</evidence>